<evidence type="ECO:0000313" key="2">
    <source>
        <dbReference type="EMBL" id="MBW72345.1"/>
    </source>
</evidence>
<organism evidence="2">
    <name type="scientific">Anopheles darlingi</name>
    <name type="common">Mosquito</name>
    <dbReference type="NCBI Taxonomy" id="43151"/>
    <lineage>
        <taxon>Eukaryota</taxon>
        <taxon>Metazoa</taxon>
        <taxon>Ecdysozoa</taxon>
        <taxon>Arthropoda</taxon>
        <taxon>Hexapoda</taxon>
        <taxon>Insecta</taxon>
        <taxon>Pterygota</taxon>
        <taxon>Neoptera</taxon>
        <taxon>Endopterygota</taxon>
        <taxon>Diptera</taxon>
        <taxon>Nematocera</taxon>
        <taxon>Culicoidea</taxon>
        <taxon>Culicidae</taxon>
        <taxon>Anophelinae</taxon>
        <taxon>Anopheles</taxon>
    </lineage>
</organism>
<evidence type="ECO:0000256" key="1">
    <source>
        <dbReference type="SAM" id="SignalP"/>
    </source>
</evidence>
<sequence length="122" mass="13463">MRSYHNHRAAVTVATVFATTAVSTAAATATTTTTTVAATTAAIVARCCDGCCSRCRVRHYTAQSTGTCQMNVVYLAPPVNVFVRLLVLRQRKAGAQTKWKRWWRCRQMHAGRATVRTGWWNG</sequence>
<accession>A0A2M4D459</accession>
<reference evidence="2" key="1">
    <citation type="submission" date="2018-01" db="EMBL/GenBank/DDBJ databases">
        <title>An insight into the sialome of Amazonian anophelines.</title>
        <authorList>
            <person name="Ribeiro J.M."/>
            <person name="Scarpassa V."/>
            <person name="Calvo E."/>
        </authorList>
    </citation>
    <scope>NUCLEOTIDE SEQUENCE</scope>
</reference>
<name>A0A2M4D459_ANODA</name>
<feature type="chain" id="PRO_5014753341" description="Secreted protein" evidence="1">
    <location>
        <begin position="26"/>
        <end position="122"/>
    </location>
</feature>
<dbReference type="AlphaFoldDB" id="A0A2M4D459"/>
<protein>
    <recommendedName>
        <fullName evidence="3">Secreted protein</fullName>
    </recommendedName>
</protein>
<evidence type="ECO:0008006" key="3">
    <source>
        <dbReference type="Google" id="ProtNLM"/>
    </source>
</evidence>
<keyword evidence="1" id="KW-0732">Signal</keyword>
<proteinExistence type="predicted"/>
<feature type="signal peptide" evidence="1">
    <location>
        <begin position="1"/>
        <end position="25"/>
    </location>
</feature>
<dbReference type="EMBL" id="GGFL01008167">
    <property type="protein sequence ID" value="MBW72345.1"/>
    <property type="molecule type" value="Transcribed_RNA"/>
</dbReference>